<keyword evidence="3" id="KW-1185">Reference proteome</keyword>
<feature type="region of interest" description="Disordered" evidence="1">
    <location>
        <begin position="219"/>
        <end position="251"/>
    </location>
</feature>
<evidence type="ECO:0000313" key="3">
    <source>
        <dbReference type="Proteomes" id="UP001219355"/>
    </source>
</evidence>
<gene>
    <name evidence="2" type="ORF">PRK78_001534</name>
</gene>
<accession>A0AAF0IIS1</accession>
<sequence>MESRSHHSRARRFDRPLNEPTLAQRTAAFRQFNRLPRQSQRISRQTTSIDSRSSLPSQPVVVRTYCAETDSRDNMSRQASSPRHNMSAKLPPVQDFGIDGILRAIEPDIQSTLDAIAEICGRSKLSLANEYRSHRPPLGEIRAPARMMDHGLLAVEEASSSNERLADENVLIVGDDISTIDGRDPYSSRYSFLDNMHPNTGALDYRIAFAPWGESEVHGAASRVNPTPIGESESRSQSQQRETKSSLTSFPWALLGGGTDFSNRVNRQSIQTQPVISEVHVDAQASGTNRQSIIEDDCPLDPPTQPEASHTSDLELDKSMLALATKKLSSLSDLRGVLHWFRHACQQSDHSENAAFQSAESKLQELLRRQDAYLLAMDERSQVLHAGAA</sequence>
<dbReference type="AlphaFoldDB" id="A0AAF0IIS1"/>
<feature type="region of interest" description="Disordered" evidence="1">
    <location>
        <begin position="283"/>
        <end position="312"/>
    </location>
</feature>
<feature type="region of interest" description="Disordered" evidence="1">
    <location>
        <begin position="1"/>
        <end position="92"/>
    </location>
</feature>
<name>A0AAF0IIS1_9EURO</name>
<feature type="compositionally biased region" description="Polar residues" evidence="1">
    <location>
        <begin position="36"/>
        <end position="57"/>
    </location>
</feature>
<reference evidence="2" key="1">
    <citation type="submission" date="2023-03" db="EMBL/GenBank/DDBJ databases">
        <title>Emydomyces testavorans Genome Sequence.</title>
        <authorList>
            <person name="Hoyer L."/>
        </authorList>
    </citation>
    <scope>NUCLEOTIDE SEQUENCE</scope>
    <source>
        <strain evidence="2">16-2883</strain>
    </source>
</reference>
<feature type="compositionally biased region" description="Basic and acidic residues" evidence="1">
    <location>
        <begin position="1"/>
        <end position="17"/>
    </location>
</feature>
<proteinExistence type="predicted"/>
<evidence type="ECO:0000256" key="1">
    <source>
        <dbReference type="SAM" id="MobiDB-lite"/>
    </source>
</evidence>
<dbReference type="EMBL" id="CP120627">
    <property type="protein sequence ID" value="WEW56099.1"/>
    <property type="molecule type" value="Genomic_DNA"/>
</dbReference>
<dbReference type="Proteomes" id="UP001219355">
    <property type="component" value="Chromosome 1"/>
</dbReference>
<protein>
    <submittedName>
        <fullName evidence="2">Uncharacterized protein</fullName>
    </submittedName>
</protein>
<evidence type="ECO:0000313" key="2">
    <source>
        <dbReference type="EMBL" id="WEW56099.1"/>
    </source>
</evidence>
<organism evidence="2 3">
    <name type="scientific">Emydomyces testavorans</name>
    <dbReference type="NCBI Taxonomy" id="2070801"/>
    <lineage>
        <taxon>Eukaryota</taxon>
        <taxon>Fungi</taxon>
        <taxon>Dikarya</taxon>
        <taxon>Ascomycota</taxon>
        <taxon>Pezizomycotina</taxon>
        <taxon>Eurotiomycetes</taxon>
        <taxon>Eurotiomycetidae</taxon>
        <taxon>Onygenales</taxon>
        <taxon>Nannizziopsiaceae</taxon>
        <taxon>Emydomyces</taxon>
    </lineage>
</organism>